<gene>
    <name evidence="2" type="ORF">Ani05nite_60540</name>
</gene>
<feature type="compositionally biased region" description="Basic and acidic residues" evidence="1">
    <location>
        <begin position="1"/>
        <end position="10"/>
    </location>
</feature>
<organism evidence="2 3">
    <name type="scientific">Actinoplanes nipponensis</name>
    <dbReference type="NCBI Taxonomy" id="135950"/>
    <lineage>
        <taxon>Bacteria</taxon>
        <taxon>Bacillati</taxon>
        <taxon>Actinomycetota</taxon>
        <taxon>Actinomycetes</taxon>
        <taxon>Micromonosporales</taxon>
        <taxon>Micromonosporaceae</taxon>
        <taxon>Actinoplanes</taxon>
    </lineage>
</organism>
<dbReference type="Proteomes" id="UP000647172">
    <property type="component" value="Unassembled WGS sequence"/>
</dbReference>
<protein>
    <submittedName>
        <fullName evidence="2">Uncharacterized protein</fullName>
    </submittedName>
</protein>
<evidence type="ECO:0000313" key="3">
    <source>
        <dbReference type="Proteomes" id="UP000647172"/>
    </source>
</evidence>
<proteinExistence type="predicted"/>
<dbReference type="EMBL" id="BOMQ01000070">
    <property type="protein sequence ID" value="GIE52520.1"/>
    <property type="molecule type" value="Genomic_DNA"/>
</dbReference>
<dbReference type="AlphaFoldDB" id="A0A919MWR9"/>
<dbReference type="RefSeq" id="WP_203774034.1">
    <property type="nucleotide sequence ID" value="NZ_BAAAYJ010000087.1"/>
</dbReference>
<evidence type="ECO:0000313" key="2">
    <source>
        <dbReference type="EMBL" id="GIE52520.1"/>
    </source>
</evidence>
<name>A0A919MWR9_9ACTN</name>
<sequence length="217" mass="23141">MTTPHEHTGPDTDTTPTESGSLRCPECGEPARLVPPREWPLAAFLARPAASHADGTALCPVPGPYGSQPASPVGAPARLTMWQAVRQSWLIHPDWTVEDHLSWLDGEGYDTDLADGDPAEVIGRWLTEHRRTARLSVPPDASGAARVYVVAGGDMVAVFDNPDAAGIQRTVMQAANLDTIASAMTPAQWDTARAVLRAEHPQLVITDVRRDATGGTA</sequence>
<reference evidence="2" key="1">
    <citation type="submission" date="2021-01" db="EMBL/GenBank/DDBJ databases">
        <title>Whole genome shotgun sequence of Actinoplanes nipponensis NBRC 14063.</title>
        <authorList>
            <person name="Komaki H."/>
            <person name="Tamura T."/>
        </authorList>
    </citation>
    <scope>NUCLEOTIDE SEQUENCE</scope>
    <source>
        <strain evidence="2">NBRC 14063</strain>
    </source>
</reference>
<feature type="compositionally biased region" description="Polar residues" evidence="1">
    <location>
        <begin position="11"/>
        <end position="20"/>
    </location>
</feature>
<keyword evidence="3" id="KW-1185">Reference proteome</keyword>
<evidence type="ECO:0000256" key="1">
    <source>
        <dbReference type="SAM" id="MobiDB-lite"/>
    </source>
</evidence>
<feature type="region of interest" description="Disordered" evidence="1">
    <location>
        <begin position="1"/>
        <end position="25"/>
    </location>
</feature>
<comment type="caution">
    <text evidence="2">The sequence shown here is derived from an EMBL/GenBank/DDBJ whole genome shotgun (WGS) entry which is preliminary data.</text>
</comment>
<accession>A0A919MWR9</accession>